<dbReference type="GO" id="GO:0080143">
    <property type="term" value="P:regulation of amino acid export"/>
    <property type="evidence" value="ECO:0007669"/>
    <property type="project" value="InterPro"/>
</dbReference>
<evidence type="ECO:0000256" key="4">
    <source>
        <dbReference type="ARBA" id="ARBA00022692"/>
    </source>
</evidence>
<comment type="subcellular location">
    <subcellularLocation>
        <location evidence="1">Membrane</location>
        <topology evidence="1">Single-pass membrane protein</topology>
    </subcellularLocation>
</comment>
<evidence type="ECO:0000256" key="8">
    <source>
        <dbReference type="SAM" id="Phobius"/>
    </source>
</evidence>
<name>A0A8J5F3I8_ZINOF</name>
<evidence type="ECO:0000256" key="2">
    <source>
        <dbReference type="ARBA" id="ARBA00009977"/>
    </source>
</evidence>
<dbReference type="InterPro" id="IPR040359">
    <property type="entry name" value="GDU"/>
</dbReference>
<evidence type="ECO:0008006" key="11">
    <source>
        <dbReference type="Google" id="ProtNLM"/>
    </source>
</evidence>
<dbReference type="Proteomes" id="UP000734854">
    <property type="component" value="Unassembled WGS sequence"/>
</dbReference>
<keyword evidence="5" id="KW-0029">Amino-acid transport</keyword>
<evidence type="ECO:0000256" key="6">
    <source>
        <dbReference type="ARBA" id="ARBA00022989"/>
    </source>
</evidence>
<dbReference type="PANTHER" id="PTHR33228:SF82">
    <property type="entry name" value="OS06G0654400 PROTEIN"/>
    <property type="match status" value="1"/>
</dbReference>
<accession>A0A8J5F3I8</accession>
<dbReference type="EMBL" id="JACMSC010000016">
    <property type="protein sequence ID" value="KAG6481572.1"/>
    <property type="molecule type" value="Genomic_DNA"/>
</dbReference>
<dbReference type="GO" id="GO:0016020">
    <property type="term" value="C:membrane"/>
    <property type="evidence" value="ECO:0007669"/>
    <property type="project" value="UniProtKB-SubCell"/>
</dbReference>
<keyword evidence="4 8" id="KW-0812">Transmembrane</keyword>
<keyword evidence="10" id="KW-1185">Reference proteome</keyword>
<evidence type="ECO:0000256" key="1">
    <source>
        <dbReference type="ARBA" id="ARBA00004167"/>
    </source>
</evidence>
<evidence type="ECO:0000256" key="5">
    <source>
        <dbReference type="ARBA" id="ARBA00022970"/>
    </source>
</evidence>
<keyword evidence="3" id="KW-0813">Transport</keyword>
<reference evidence="9 10" key="1">
    <citation type="submission" date="2020-08" db="EMBL/GenBank/DDBJ databases">
        <title>Plant Genome Project.</title>
        <authorList>
            <person name="Zhang R.-G."/>
        </authorList>
    </citation>
    <scope>NUCLEOTIDE SEQUENCE [LARGE SCALE GENOMIC DNA]</scope>
    <source>
        <tissue evidence="9">Rhizome</tissue>
    </source>
</reference>
<dbReference type="PANTHER" id="PTHR33228">
    <property type="entry name" value="PROTEIN GLUTAMINE DUMPER 4-RELATED"/>
    <property type="match status" value="1"/>
</dbReference>
<comment type="similarity">
    <text evidence="2">Belongs to the GLUTAMINE DUMPER 1 (TC 9.B.60) family.</text>
</comment>
<dbReference type="GO" id="GO:0006865">
    <property type="term" value="P:amino acid transport"/>
    <property type="evidence" value="ECO:0007669"/>
    <property type="project" value="UniProtKB-KW"/>
</dbReference>
<keyword evidence="6 8" id="KW-1133">Transmembrane helix</keyword>
<comment type="caution">
    <text evidence="9">The sequence shown here is derived from an EMBL/GenBank/DDBJ whole genome shotgun (WGS) entry which is preliminary data.</text>
</comment>
<protein>
    <recommendedName>
        <fullName evidence="11">Glutamine dumper 3</fullName>
    </recommendedName>
</protein>
<sequence length="125" mass="12883">MRALTGAGSYFLSVEAPSTPPGGGAHSQWKSPVPYLFGGLAAMLGLIAFALLVLACSYWGLSPHFAPAEQHEEGKPLDDGASAKDPAALEDGRLLVIMAGDRAPSFIAVPIVCGDASLGDPRGEY</sequence>
<dbReference type="OrthoDB" id="1930784at2759"/>
<gene>
    <name evidence="9" type="ORF">ZIOFF_058176</name>
</gene>
<evidence type="ECO:0000256" key="3">
    <source>
        <dbReference type="ARBA" id="ARBA00022448"/>
    </source>
</evidence>
<evidence type="ECO:0000313" key="9">
    <source>
        <dbReference type="EMBL" id="KAG6481572.1"/>
    </source>
</evidence>
<evidence type="ECO:0000256" key="7">
    <source>
        <dbReference type="ARBA" id="ARBA00023136"/>
    </source>
</evidence>
<dbReference type="AlphaFoldDB" id="A0A8J5F3I8"/>
<organism evidence="9 10">
    <name type="scientific">Zingiber officinale</name>
    <name type="common">Ginger</name>
    <name type="synonym">Amomum zingiber</name>
    <dbReference type="NCBI Taxonomy" id="94328"/>
    <lineage>
        <taxon>Eukaryota</taxon>
        <taxon>Viridiplantae</taxon>
        <taxon>Streptophyta</taxon>
        <taxon>Embryophyta</taxon>
        <taxon>Tracheophyta</taxon>
        <taxon>Spermatophyta</taxon>
        <taxon>Magnoliopsida</taxon>
        <taxon>Liliopsida</taxon>
        <taxon>Zingiberales</taxon>
        <taxon>Zingiberaceae</taxon>
        <taxon>Zingiber</taxon>
    </lineage>
</organism>
<proteinExistence type="inferred from homology"/>
<keyword evidence="7 8" id="KW-0472">Membrane</keyword>
<evidence type="ECO:0000313" key="10">
    <source>
        <dbReference type="Proteomes" id="UP000734854"/>
    </source>
</evidence>
<feature type="transmembrane region" description="Helical" evidence="8">
    <location>
        <begin position="35"/>
        <end position="61"/>
    </location>
</feature>